<keyword evidence="4" id="KW-0547">Nucleotide-binding</keyword>
<organism evidence="7 8">
    <name type="scientific">Cucumis melo var. makuwa</name>
    <name type="common">Oriental melon</name>
    <dbReference type="NCBI Taxonomy" id="1194695"/>
    <lineage>
        <taxon>Eukaryota</taxon>
        <taxon>Viridiplantae</taxon>
        <taxon>Streptophyta</taxon>
        <taxon>Embryophyta</taxon>
        <taxon>Tracheophyta</taxon>
        <taxon>Spermatophyta</taxon>
        <taxon>Magnoliopsida</taxon>
        <taxon>eudicotyledons</taxon>
        <taxon>Gunneridae</taxon>
        <taxon>Pentapetalae</taxon>
        <taxon>rosids</taxon>
        <taxon>fabids</taxon>
        <taxon>Cucurbitales</taxon>
        <taxon>Cucurbitaceae</taxon>
        <taxon>Benincaseae</taxon>
        <taxon>Cucumis</taxon>
    </lineage>
</organism>
<dbReference type="Gene3D" id="3.40.1190.20">
    <property type="match status" value="1"/>
</dbReference>
<evidence type="ECO:0000256" key="6">
    <source>
        <dbReference type="ARBA" id="ARBA00022840"/>
    </source>
</evidence>
<keyword evidence="5 7" id="KW-0418">Kinase</keyword>
<evidence type="ECO:0000256" key="1">
    <source>
        <dbReference type="ARBA" id="ARBA00008805"/>
    </source>
</evidence>
<dbReference type="PANTHER" id="PTHR10534:SF2">
    <property type="entry name" value="PYRIDOXAL KINASE"/>
    <property type="match status" value="1"/>
</dbReference>
<evidence type="ECO:0000256" key="4">
    <source>
        <dbReference type="ARBA" id="ARBA00022741"/>
    </source>
</evidence>
<protein>
    <recommendedName>
        <fullName evidence="2">pyridoxal kinase</fullName>
        <ecNumber evidence="2">2.7.1.35</ecNumber>
    </recommendedName>
</protein>
<dbReference type="GO" id="GO:0008478">
    <property type="term" value="F:pyridoxal kinase activity"/>
    <property type="evidence" value="ECO:0007669"/>
    <property type="project" value="UniProtKB-EC"/>
</dbReference>
<dbReference type="STRING" id="1194695.A0A5A7UCU0"/>
<reference evidence="7 8" key="1">
    <citation type="submission" date="2019-08" db="EMBL/GenBank/DDBJ databases">
        <title>Draft genome sequences of two oriental melons (Cucumis melo L. var makuwa).</title>
        <authorList>
            <person name="Kwon S.-Y."/>
        </authorList>
    </citation>
    <scope>NUCLEOTIDE SEQUENCE [LARGE SCALE GENOMIC DNA]</scope>
    <source>
        <strain evidence="8">cv. SW 3</strain>
        <tissue evidence="7">Leaf</tissue>
    </source>
</reference>
<evidence type="ECO:0000256" key="2">
    <source>
        <dbReference type="ARBA" id="ARBA00012104"/>
    </source>
</evidence>
<dbReference type="GO" id="GO:0009443">
    <property type="term" value="P:pyridoxal 5'-phosphate salvage"/>
    <property type="evidence" value="ECO:0007669"/>
    <property type="project" value="InterPro"/>
</dbReference>
<evidence type="ECO:0000256" key="3">
    <source>
        <dbReference type="ARBA" id="ARBA00022679"/>
    </source>
</evidence>
<comment type="caution">
    <text evidence="7">The sequence shown here is derived from an EMBL/GenBank/DDBJ whole genome shotgun (WGS) entry which is preliminary data.</text>
</comment>
<comment type="similarity">
    <text evidence="1">Belongs to the pyridoxine kinase family.</text>
</comment>
<dbReference type="AlphaFoldDB" id="A0A5A7UCU0"/>
<dbReference type="InterPro" id="IPR029056">
    <property type="entry name" value="Ribokinase-like"/>
</dbReference>
<dbReference type="GO" id="GO:0005524">
    <property type="term" value="F:ATP binding"/>
    <property type="evidence" value="ECO:0007669"/>
    <property type="project" value="UniProtKB-KW"/>
</dbReference>
<gene>
    <name evidence="7" type="ORF">E6C27_scaffold190G001640</name>
</gene>
<keyword evidence="6" id="KW-0067">ATP-binding</keyword>
<dbReference type="EMBL" id="SSTE01009356">
    <property type="protein sequence ID" value="KAA0053592.1"/>
    <property type="molecule type" value="Genomic_DNA"/>
</dbReference>
<dbReference type="EC" id="2.7.1.35" evidence="2"/>
<dbReference type="InterPro" id="IPR004625">
    <property type="entry name" value="PyrdxlKinase"/>
</dbReference>
<dbReference type="GO" id="GO:0005829">
    <property type="term" value="C:cytosol"/>
    <property type="evidence" value="ECO:0007669"/>
    <property type="project" value="TreeGrafter"/>
</dbReference>
<sequence>MLASRLVFPHRRSTNDDDDFFISSSARDNLMIERPSLILNGAANPLLSSPVRHWSSSLYSVPHFSGVVGVSFSSVANLYCLILSLGYPTFKGQVLNGRQLWDLIEGLEENELLYYTHLLTGYIGSVSFLNNCVGSYR</sequence>
<evidence type="ECO:0000256" key="5">
    <source>
        <dbReference type="ARBA" id="ARBA00022777"/>
    </source>
</evidence>
<name>A0A5A7UCU0_CUCMM</name>
<dbReference type="Proteomes" id="UP000321393">
    <property type="component" value="Unassembled WGS sequence"/>
</dbReference>
<accession>A0A5A7UCU0</accession>
<evidence type="ECO:0000313" key="7">
    <source>
        <dbReference type="EMBL" id="KAA0053592.1"/>
    </source>
</evidence>
<dbReference type="PANTHER" id="PTHR10534">
    <property type="entry name" value="PYRIDOXAL KINASE"/>
    <property type="match status" value="1"/>
</dbReference>
<dbReference type="OrthoDB" id="3689at2759"/>
<keyword evidence="3" id="KW-0808">Transferase</keyword>
<proteinExistence type="inferred from homology"/>
<evidence type="ECO:0000313" key="8">
    <source>
        <dbReference type="Proteomes" id="UP000321393"/>
    </source>
</evidence>